<dbReference type="GO" id="GO:0004810">
    <property type="term" value="F:CCA tRNA nucleotidyltransferase activity"/>
    <property type="evidence" value="ECO:0007669"/>
    <property type="project" value="InterPro"/>
</dbReference>
<dbReference type="InterPro" id="IPR059101">
    <property type="entry name" value="NFACT-R_2"/>
</dbReference>
<gene>
    <name evidence="5" type="ORF">N47_E46910</name>
</gene>
<dbReference type="PANTHER" id="PTHR11933:SF6">
    <property type="entry name" value="THIL AANH DOMAIN-CONTAINING PROTEIN"/>
    <property type="match status" value="1"/>
</dbReference>
<dbReference type="Pfam" id="PF18297">
    <property type="entry name" value="NFACT-R_2"/>
    <property type="match status" value="1"/>
</dbReference>
<reference evidence="5" key="1">
    <citation type="journal article" date="2011" name="Environ. Microbiol.">
        <title>Genomic insights into the metabolic potential of the polycyclic aromatic hydrocarbon degrading sulfate-reducing Deltaproteobacterium N47.</title>
        <authorList>
            <person name="Bergmann F."/>
            <person name="Selesi D."/>
            <person name="Weinmaier T."/>
            <person name="Tischler P."/>
            <person name="Rattei T."/>
            <person name="Meckenstock R.U."/>
        </authorList>
    </citation>
    <scope>NUCLEOTIDE SEQUENCE</scope>
</reference>
<feature type="domain" description="Thil AANH" evidence="3">
    <location>
        <begin position="20"/>
        <end position="156"/>
    </location>
</feature>
<organism evidence="5">
    <name type="scientific">uncultured Desulfobacterium sp</name>
    <dbReference type="NCBI Taxonomy" id="201089"/>
    <lineage>
        <taxon>Bacteria</taxon>
        <taxon>Pseudomonadati</taxon>
        <taxon>Thermodesulfobacteriota</taxon>
        <taxon>Desulfobacteria</taxon>
        <taxon>Desulfobacterales</taxon>
        <taxon>Desulfobacteriaceae</taxon>
        <taxon>Desulfobacterium</taxon>
        <taxon>environmental samples</taxon>
    </lineage>
</organism>
<name>E1YM46_9BACT</name>
<protein>
    <submittedName>
        <fullName evidence="5">Uncharacterized protein</fullName>
    </submittedName>
</protein>
<proteinExistence type="predicted"/>
<dbReference type="EMBL" id="FR695877">
    <property type="protein sequence ID" value="CBX31179.1"/>
    <property type="molecule type" value="Genomic_DNA"/>
</dbReference>
<evidence type="ECO:0000259" key="3">
    <source>
        <dbReference type="Pfam" id="PF02568"/>
    </source>
</evidence>
<evidence type="ECO:0000256" key="1">
    <source>
        <dbReference type="ARBA" id="ARBA00022741"/>
    </source>
</evidence>
<accession>E1YM46</accession>
<dbReference type="InterPro" id="IPR020536">
    <property type="entry name" value="ThiI_AANH"/>
</dbReference>
<dbReference type="Pfam" id="PF02568">
    <property type="entry name" value="ThiI"/>
    <property type="match status" value="1"/>
</dbReference>
<evidence type="ECO:0000256" key="2">
    <source>
        <dbReference type="ARBA" id="ARBA00022840"/>
    </source>
</evidence>
<dbReference type="Gene3D" id="3.40.50.620">
    <property type="entry name" value="HUPs"/>
    <property type="match status" value="1"/>
</dbReference>
<dbReference type="SUPFAM" id="SSF52402">
    <property type="entry name" value="Adenine nucleotide alpha hydrolases-like"/>
    <property type="match status" value="1"/>
</dbReference>
<keyword evidence="1" id="KW-0547">Nucleotide-binding</keyword>
<dbReference type="AlphaFoldDB" id="E1YM46"/>
<dbReference type="GO" id="GO:0005524">
    <property type="term" value="F:ATP binding"/>
    <property type="evidence" value="ECO:0007669"/>
    <property type="project" value="UniProtKB-KW"/>
</dbReference>
<feature type="domain" description="NFACT protein RNA binding" evidence="4">
    <location>
        <begin position="239"/>
        <end position="339"/>
    </location>
</feature>
<evidence type="ECO:0000259" key="4">
    <source>
        <dbReference type="Pfam" id="PF18297"/>
    </source>
</evidence>
<dbReference type="InterPro" id="IPR014729">
    <property type="entry name" value="Rossmann-like_a/b/a_fold"/>
</dbReference>
<sequence>MKCHQIKPIYNMINYPKKVRALGLCSGGLDSILAALILRKQQIEVEWITFETPFFSSQKAINASKITGIPLTVKNITEVYMKMLKSPHCGYGKNMNPCIDCHSLMFEIAGSLMKQKGIDFLFSGEVLGQRPMSQTSSSLRYVEKHSGYEGYILRPLSAKRIAPTIPEKEGLVDRELLLDITGKSRKIQIALAAEFGISDYPAPAGGCLLTDREFSKRLKDLFLNQENYLENELHLLKFGRHFRINKSTKIIVGRNKSDNDNIEKLFNPSSDIIFKINDFPGPLAIIPNGGSNEAIILAASICAGYSKIPELEQINVTVSTPAGSRIIKVLAIPPGKIKHLMIQ</sequence>
<evidence type="ECO:0000313" key="5">
    <source>
        <dbReference type="EMBL" id="CBX31179.1"/>
    </source>
</evidence>
<dbReference type="PANTHER" id="PTHR11933">
    <property type="entry name" value="TRNA 5-METHYLAMINOMETHYL-2-THIOURIDYLATE -METHYLTRANSFERASE"/>
    <property type="match status" value="1"/>
</dbReference>
<keyword evidence="2" id="KW-0067">ATP-binding</keyword>